<dbReference type="GO" id="GO:0004668">
    <property type="term" value="F:protein-arginine deiminase activity"/>
    <property type="evidence" value="ECO:0007669"/>
    <property type="project" value="InterPro"/>
</dbReference>
<dbReference type="AlphaFoldDB" id="A0A1S7LHN0"/>
<evidence type="ECO:0000256" key="2">
    <source>
        <dbReference type="SAM" id="SignalP"/>
    </source>
</evidence>
<keyword evidence="1" id="KW-0378">Hydrolase</keyword>
<dbReference type="GO" id="GO:0047632">
    <property type="term" value="F:agmatine deiminase activity"/>
    <property type="evidence" value="ECO:0007669"/>
    <property type="project" value="TreeGrafter"/>
</dbReference>
<dbReference type="PANTHER" id="PTHR31377">
    <property type="entry name" value="AGMATINE DEIMINASE-RELATED"/>
    <property type="match status" value="1"/>
</dbReference>
<dbReference type="Gene3D" id="3.75.10.10">
    <property type="entry name" value="L-arginine/glycine Amidinotransferase, Chain A"/>
    <property type="match status" value="1"/>
</dbReference>
<dbReference type="Pfam" id="PF04371">
    <property type="entry name" value="PAD_porph"/>
    <property type="match status" value="1"/>
</dbReference>
<sequence length="346" mass="38571">MPPIQTYLKPLLSRCMGAWLMMTPIHAHAELIVLASPTAADNYYASEADKIFDFHIAYAKQILTHDEVLIFTDQSYYADYVAELGQERVRIAPMADIWMRDFTTANPIQPVMFRYSAAGQGGGREGQESADLVQEQFYQTIKPAGLPFRETDLINDGGNVVDDGDGNMVVSRKFLRDNRLSEQAARKQLQKLTGARHIAFIEADEQGGLEHADGVVSFIGPNRVMINSYPEDPNYAKQLRHDLESALPGVTIHTIITPYDGSETMDARFGSACGLYTNALVTPERIYFPQFGIPEDATALKQVRSFTDKEVVPVSSQQVCHMGGGVRCMSWQLRGESAQRLLKHHP</sequence>
<dbReference type="EMBL" id="LO017727">
    <property type="protein sequence ID" value="CRH05893.1"/>
    <property type="molecule type" value="Genomic_DNA"/>
</dbReference>
<keyword evidence="2" id="KW-0732">Signal</keyword>
<dbReference type="SUPFAM" id="SSF55909">
    <property type="entry name" value="Pentein"/>
    <property type="match status" value="1"/>
</dbReference>
<evidence type="ECO:0000313" key="3">
    <source>
        <dbReference type="EMBL" id="CRH05893.1"/>
    </source>
</evidence>
<reference evidence="3" key="1">
    <citation type="submission" date="2015-04" db="EMBL/GenBank/DDBJ databases">
        <authorList>
            <person name="Syromyatnikov M.Y."/>
            <person name="Popov V.N."/>
        </authorList>
    </citation>
    <scope>NUCLEOTIDE SEQUENCE</scope>
    <source>
        <strain evidence="3">MO-1</strain>
    </source>
</reference>
<dbReference type="InterPro" id="IPR007466">
    <property type="entry name" value="Peptidyl-Arg-deiminase_porph"/>
</dbReference>
<organism evidence="3">
    <name type="scientific">Magnetococcus massalia (strain MO-1)</name>
    <dbReference type="NCBI Taxonomy" id="451514"/>
    <lineage>
        <taxon>Bacteria</taxon>
        <taxon>Pseudomonadati</taxon>
        <taxon>Pseudomonadota</taxon>
        <taxon>Magnetococcia</taxon>
        <taxon>Magnetococcales</taxon>
        <taxon>Magnetococcaceae</taxon>
        <taxon>Magnetococcus</taxon>
    </lineage>
</organism>
<proteinExistence type="predicted"/>
<dbReference type="PANTHER" id="PTHR31377:SF0">
    <property type="entry name" value="AGMATINE DEIMINASE-RELATED"/>
    <property type="match status" value="1"/>
</dbReference>
<name>A0A1S7LHN0_MAGMO</name>
<evidence type="ECO:0000256" key="1">
    <source>
        <dbReference type="ARBA" id="ARBA00022801"/>
    </source>
</evidence>
<gene>
    <name evidence="3" type="ORF">MAGMO_1712</name>
</gene>
<accession>A0A1S7LHN0</accession>
<feature type="signal peptide" evidence="2">
    <location>
        <begin position="1"/>
        <end position="29"/>
    </location>
</feature>
<feature type="chain" id="PRO_5012955605" evidence="2">
    <location>
        <begin position="30"/>
        <end position="346"/>
    </location>
</feature>
<dbReference type="GO" id="GO:0009446">
    <property type="term" value="P:putrescine biosynthetic process"/>
    <property type="evidence" value="ECO:0007669"/>
    <property type="project" value="InterPro"/>
</dbReference>
<protein>
    <submittedName>
        <fullName evidence="3">Putative Porphyromonas-type peptidyl-arginine deiminase</fullName>
    </submittedName>
</protein>